<name>A0A7C5LDB4_CALS0</name>
<evidence type="ECO:0000256" key="1">
    <source>
        <dbReference type="SAM" id="Coils"/>
    </source>
</evidence>
<sequence length="84" mass="9391">MGRERLVDCMSEQTRTALKVFGINVTKLEEAVQKLEKDSDKISVESYVEASKQVNESLVELLNIIIKLHERGVSALAKSLSQKS</sequence>
<reference evidence="2" key="1">
    <citation type="journal article" date="2020" name="mSystems">
        <title>Genome- and Community-Level Interaction Insights into Carbon Utilization and Element Cycling Functions of Hydrothermarchaeota in Hydrothermal Sediment.</title>
        <authorList>
            <person name="Zhou Z."/>
            <person name="Liu Y."/>
            <person name="Xu W."/>
            <person name="Pan J."/>
            <person name="Luo Z.H."/>
            <person name="Li M."/>
        </authorList>
    </citation>
    <scope>NUCLEOTIDE SEQUENCE [LARGE SCALE GENOMIC DNA]</scope>
    <source>
        <strain evidence="2">SpSt-1056</strain>
    </source>
</reference>
<dbReference type="AlphaFoldDB" id="A0A7C5LDB4"/>
<proteinExistence type="predicted"/>
<organism evidence="2">
    <name type="scientific">Caldiarchaeum subterraneum</name>
    <dbReference type="NCBI Taxonomy" id="311458"/>
    <lineage>
        <taxon>Archaea</taxon>
        <taxon>Nitrososphaerota</taxon>
        <taxon>Candidatus Caldarchaeales</taxon>
        <taxon>Candidatus Caldarchaeaceae</taxon>
        <taxon>Candidatus Caldarchaeum</taxon>
    </lineage>
</organism>
<protein>
    <submittedName>
        <fullName evidence="2">Uncharacterized protein</fullName>
    </submittedName>
</protein>
<feature type="coiled-coil region" evidence="1">
    <location>
        <begin position="18"/>
        <end position="45"/>
    </location>
</feature>
<dbReference type="EMBL" id="DRWN01000014">
    <property type="protein sequence ID" value="HHK67836.1"/>
    <property type="molecule type" value="Genomic_DNA"/>
</dbReference>
<comment type="caution">
    <text evidence="2">The sequence shown here is derived from an EMBL/GenBank/DDBJ whole genome shotgun (WGS) entry which is preliminary data.</text>
</comment>
<accession>A0A7C5LDB4</accession>
<gene>
    <name evidence="2" type="ORF">ENM11_01595</name>
</gene>
<evidence type="ECO:0000313" key="2">
    <source>
        <dbReference type="EMBL" id="HHK67836.1"/>
    </source>
</evidence>
<keyword evidence="1" id="KW-0175">Coiled coil</keyword>